<dbReference type="GO" id="GO:0043015">
    <property type="term" value="F:gamma-tubulin binding"/>
    <property type="evidence" value="ECO:0007669"/>
    <property type="project" value="InterPro"/>
</dbReference>
<dbReference type="GO" id="GO:0051011">
    <property type="term" value="F:microtubule minus-end binding"/>
    <property type="evidence" value="ECO:0007669"/>
    <property type="project" value="TreeGrafter"/>
</dbReference>
<evidence type="ECO:0000313" key="8">
    <source>
        <dbReference type="EMBL" id="EFI28230.1"/>
    </source>
</evidence>
<evidence type="ECO:0000256" key="5">
    <source>
        <dbReference type="RuleBase" id="RU363050"/>
    </source>
</evidence>
<dbReference type="GO" id="GO:0005874">
    <property type="term" value="C:microtubule"/>
    <property type="evidence" value="ECO:0007669"/>
    <property type="project" value="UniProtKB-KW"/>
</dbReference>
<evidence type="ECO:0000259" key="7">
    <source>
        <dbReference type="Pfam" id="PF04130"/>
    </source>
</evidence>
<dbReference type="OMA" id="DYCFHVG"/>
<evidence type="ECO:0000256" key="6">
    <source>
        <dbReference type="SAM" id="MobiDB-lite"/>
    </source>
</evidence>
<dbReference type="VEuPathDB" id="FungiDB:CC1G_14255"/>
<name>D6RLE6_COPC7</name>
<dbReference type="AlphaFoldDB" id="D6RLE6"/>
<dbReference type="Gene3D" id="1.20.120.1900">
    <property type="entry name" value="Gamma-tubulin complex, C-terminal domain"/>
    <property type="match status" value="1"/>
</dbReference>
<organism evidence="8 9">
    <name type="scientific">Coprinopsis cinerea (strain Okayama-7 / 130 / ATCC MYA-4618 / FGSC 9003)</name>
    <name type="common">Inky cap fungus</name>
    <name type="synonym">Hormographiella aspergillata</name>
    <dbReference type="NCBI Taxonomy" id="240176"/>
    <lineage>
        <taxon>Eukaryota</taxon>
        <taxon>Fungi</taxon>
        <taxon>Dikarya</taxon>
        <taxon>Basidiomycota</taxon>
        <taxon>Agaricomycotina</taxon>
        <taxon>Agaricomycetes</taxon>
        <taxon>Agaricomycetidae</taxon>
        <taxon>Agaricales</taxon>
        <taxon>Agaricineae</taxon>
        <taxon>Psathyrellaceae</taxon>
        <taxon>Coprinopsis</taxon>
    </lineage>
</organism>
<accession>D6RLE6</accession>
<keyword evidence="2 5" id="KW-0963">Cytoplasm</keyword>
<dbReference type="GO" id="GO:0051321">
    <property type="term" value="P:meiotic cell cycle"/>
    <property type="evidence" value="ECO:0007669"/>
    <property type="project" value="TreeGrafter"/>
</dbReference>
<comment type="subcellular location">
    <subcellularLocation>
        <location evidence="5">Cytoplasm</location>
        <location evidence="5">Cytoskeleton</location>
        <location evidence="5">Microtubule organizing center</location>
    </subcellularLocation>
</comment>
<dbReference type="InterPro" id="IPR040457">
    <property type="entry name" value="GCP_C"/>
</dbReference>
<dbReference type="GO" id="GO:0000278">
    <property type="term" value="P:mitotic cell cycle"/>
    <property type="evidence" value="ECO:0007669"/>
    <property type="project" value="TreeGrafter"/>
</dbReference>
<comment type="caution">
    <text evidence="8">The sequence shown here is derived from an EMBL/GenBank/DDBJ whole genome shotgun (WGS) entry which is preliminary data.</text>
</comment>
<dbReference type="RefSeq" id="XP_002911724.1">
    <property type="nucleotide sequence ID" value="XM_002911678.1"/>
</dbReference>
<proteinExistence type="inferred from homology"/>
<gene>
    <name evidence="8" type="ORF">CC1G_14255</name>
</gene>
<reference evidence="8 9" key="1">
    <citation type="journal article" date="2010" name="Proc. Natl. Acad. Sci. U.S.A.">
        <title>Insights into evolution of multicellular fungi from the assembled chromosomes of the mushroom Coprinopsis cinerea (Coprinus cinereus).</title>
        <authorList>
            <person name="Stajich J.E."/>
            <person name="Wilke S.K."/>
            <person name="Ahren D."/>
            <person name="Au C.H."/>
            <person name="Birren B.W."/>
            <person name="Borodovsky M."/>
            <person name="Burns C."/>
            <person name="Canback B."/>
            <person name="Casselton L.A."/>
            <person name="Cheng C.K."/>
            <person name="Deng J."/>
            <person name="Dietrich F.S."/>
            <person name="Fargo D.C."/>
            <person name="Farman M.L."/>
            <person name="Gathman A.C."/>
            <person name="Goldberg J."/>
            <person name="Guigo R."/>
            <person name="Hoegger P.J."/>
            <person name="Hooker J.B."/>
            <person name="Huggins A."/>
            <person name="James T.Y."/>
            <person name="Kamada T."/>
            <person name="Kilaru S."/>
            <person name="Kodira C."/>
            <person name="Kues U."/>
            <person name="Kupfer D."/>
            <person name="Kwan H.S."/>
            <person name="Lomsadze A."/>
            <person name="Li W."/>
            <person name="Lilly W.W."/>
            <person name="Ma L.J."/>
            <person name="Mackey A.J."/>
            <person name="Manning G."/>
            <person name="Martin F."/>
            <person name="Muraguchi H."/>
            <person name="Natvig D.O."/>
            <person name="Palmerini H."/>
            <person name="Ramesh M.A."/>
            <person name="Rehmeyer C.J."/>
            <person name="Roe B.A."/>
            <person name="Shenoy N."/>
            <person name="Stanke M."/>
            <person name="Ter-Hovhannisyan V."/>
            <person name="Tunlid A."/>
            <person name="Velagapudi R."/>
            <person name="Vision T.J."/>
            <person name="Zeng Q."/>
            <person name="Zolan M.E."/>
            <person name="Pukkila P.J."/>
        </authorList>
    </citation>
    <scope>NUCLEOTIDE SEQUENCE [LARGE SCALE GENOMIC DNA]</scope>
    <source>
        <strain evidence="9">Okayama-7 / 130 / ATCC MYA-4618 / FGSC 9003</strain>
    </source>
</reference>
<dbReference type="STRING" id="240176.D6RLE6"/>
<evidence type="ECO:0000256" key="1">
    <source>
        <dbReference type="ARBA" id="ARBA00010337"/>
    </source>
</evidence>
<dbReference type="GO" id="GO:0000922">
    <property type="term" value="C:spindle pole"/>
    <property type="evidence" value="ECO:0007669"/>
    <property type="project" value="InterPro"/>
</dbReference>
<feature type="region of interest" description="Disordered" evidence="6">
    <location>
        <begin position="461"/>
        <end position="482"/>
    </location>
</feature>
<dbReference type="EMBL" id="AACS02000003">
    <property type="protein sequence ID" value="EFI28230.1"/>
    <property type="molecule type" value="Genomic_DNA"/>
</dbReference>
<sequence>MEIWRNIDALEIEDFDELKLGDSGTLFPIRPSFFVPPLEEKPQDPIVRALKLSEINRNLPPRAFNNVRPLPELVAPQEPTEPPSVEEFWRSLVEGEHHNSNRTVSWDRLRETFPQSRTSTAFLSEQEPLVLSAARQHINPKFDDKNVKFVYVTEEEFRQAIRMVVIGTSSTLFKWDHHTDRFVQVGLEPGQVGHVAIDGTDEVISKSLLSRFLSIGTHLRRLEEFIKTLNQSMVKAGPTVHAFAHSLSSTLMYLRTVLVRLASDEIVVPPAASWMKYAVYEEILDALAELYGRPENIGPESYRAFEPSPITIISTIYQHLSSHYERQSPREVVAIFAYILDTTSKEYLHQVGISVGYGGQPIQQLSKVEDRPEDYYPGLDEEDEEEDIFEALEQIQHDFPEFFPKPLLDILPAAQKSLILLKKAQPDHELLSSEESAKKRIRWLWTEDQITAAWSELESSRDSSASRHARQPSPDPERSYPPEFSEFHVYDLEPGIYVGTTALQAVDRTTSALSTFIANFPSQLPAITPTLPHLTFLVFRKLLDHSATLSSTLLSLFLSSSGNLNFRLHLELLRSYLLVTAPGFKTRLTEALFSDAGEYEIDNTAHSMSMRSIRRRPSRRFIKESKQPWAVGISSNLLEREIWPPVSGDLSFFLRTVIVDSLNLGKRWEDEEARKSRHIILEEAIWRIGFAIRDLPVGSGKDKWLNPLYIEALDFLYMDYKPPRPMDILISHDILHKYQRIFAFILRLLRVESALKSVFRIARGTRDPTFQNLPQYRKLFLHFRFIAQSFVASLSSYVFDTAIGGNFDPFLARLSPKPPSESGEASSDFTDVFELAEAHSNLLDDILSACLLRTGQKAVSELMRHSLEIVLEFCVVVGELHRKRMKEYEAAPVIEDLYGRFRGKMGMLTKVLKGLVDKGPSSSKLPIEVQMGENRPTGGAVALYHLLLRLDLGDWWAKGKLEK</sequence>
<dbReference type="HOGENOM" id="CLU_011863_1_0_1"/>
<dbReference type="InterPro" id="IPR007259">
    <property type="entry name" value="GCP"/>
</dbReference>
<dbReference type="Proteomes" id="UP000001861">
    <property type="component" value="Unassembled WGS sequence"/>
</dbReference>
<comment type="similarity">
    <text evidence="1 5">Belongs to the TUBGCP family.</text>
</comment>
<evidence type="ECO:0000256" key="2">
    <source>
        <dbReference type="ARBA" id="ARBA00022490"/>
    </source>
</evidence>
<keyword evidence="3 5" id="KW-0493">Microtubule</keyword>
<dbReference type="KEGG" id="cci:CC1G_14255"/>
<dbReference type="OrthoDB" id="775571at2759"/>
<dbReference type="InParanoid" id="D6RLE6"/>
<protein>
    <recommendedName>
        <fullName evidence="5">Spindle pole body component</fullName>
    </recommendedName>
</protein>
<dbReference type="PANTHER" id="PTHR19302">
    <property type="entry name" value="GAMMA TUBULIN COMPLEX PROTEIN"/>
    <property type="match status" value="1"/>
</dbReference>
<evidence type="ECO:0000256" key="3">
    <source>
        <dbReference type="ARBA" id="ARBA00022701"/>
    </source>
</evidence>
<dbReference type="GO" id="GO:0005816">
    <property type="term" value="C:spindle pole body"/>
    <property type="evidence" value="ECO:0007669"/>
    <property type="project" value="UniProtKB-ARBA"/>
</dbReference>
<dbReference type="InterPro" id="IPR042241">
    <property type="entry name" value="GCP_C_sf"/>
</dbReference>
<dbReference type="GO" id="GO:0000930">
    <property type="term" value="C:gamma-tubulin complex"/>
    <property type="evidence" value="ECO:0007669"/>
    <property type="project" value="UniProtKB-ARBA"/>
</dbReference>
<dbReference type="GO" id="GO:0031122">
    <property type="term" value="P:cytoplasmic microtubule organization"/>
    <property type="evidence" value="ECO:0007669"/>
    <property type="project" value="TreeGrafter"/>
</dbReference>
<keyword evidence="9" id="KW-1185">Reference proteome</keyword>
<dbReference type="GO" id="GO:0007020">
    <property type="term" value="P:microtubule nucleation"/>
    <property type="evidence" value="ECO:0007669"/>
    <property type="project" value="InterPro"/>
</dbReference>
<evidence type="ECO:0000313" key="9">
    <source>
        <dbReference type="Proteomes" id="UP000001861"/>
    </source>
</evidence>
<dbReference type="eggNOG" id="ENOG502S0VZ">
    <property type="taxonomic scope" value="Eukaryota"/>
</dbReference>
<dbReference type="PANTHER" id="PTHR19302:SF70">
    <property type="entry name" value="GAMMA-TUBULIN COMPLEX COMPONENT 6"/>
    <property type="match status" value="1"/>
</dbReference>
<keyword evidence="4 5" id="KW-0206">Cytoskeleton</keyword>
<dbReference type="GO" id="GO:0051225">
    <property type="term" value="P:spindle assembly"/>
    <property type="evidence" value="ECO:0007669"/>
    <property type="project" value="TreeGrafter"/>
</dbReference>
<evidence type="ECO:0000256" key="4">
    <source>
        <dbReference type="ARBA" id="ARBA00023212"/>
    </source>
</evidence>
<dbReference type="Pfam" id="PF04130">
    <property type="entry name" value="GCP_C_terminal"/>
    <property type="match status" value="1"/>
</dbReference>
<dbReference type="GeneID" id="9378426"/>
<feature type="domain" description="Gamma tubulin complex component C-terminal" evidence="7">
    <location>
        <begin position="568"/>
        <end position="956"/>
    </location>
</feature>